<dbReference type="SUPFAM" id="SSF48208">
    <property type="entry name" value="Six-hairpin glycosidases"/>
    <property type="match status" value="1"/>
</dbReference>
<evidence type="ECO:0000313" key="4">
    <source>
        <dbReference type="EMBL" id="CQR60995.1"/>
    </source>
</evidence>
<dbReference type="Pfam" id="PF14742">
    <property type="entry name" value="GDE_N_bis"/>
    <property type="match status" value="1"/>
</dbReference>
<dbReference type="InterPro" id="IPR012341">
    <property type="entry name" value="6hp_glycosidase-like_sf"/>
</dbReference>
<dbReference type="RefSeq" id="WP_047121650.1">
    <property type="nucleotide sequence ID" value="NZ_AZSD01000494.1"/>
</dbReference>
<dbReference type="Proteomes" id="UP000035016">
    <property type="component" value="Chromosome Chromosome"/>
</dbReference>
<dbReference type="EMBL" id="LN831790">
    <property type="protein sequence ID" value="CQR60995.1"/>
    <property type="molecule type" value="Genomic_DNA"/>
</dbReference>
<feature type="domain" description="Mannosylglycerate hydrolase MGH1-like glycoside hydrolase" evidence="3">
    <location>
        <begin position="289"/>
        <end position="594"/>
    </location>
</feature>
<name>A0A0F7VN94_STRLW</name>
<dbReference type="InterPro" id="IPR032856">
    <property type="entry name" value="GDE_N_bis"/>
</dbReference>
<protein>
    <submittedName>
        <fullName evidence="4">Amylo-Alpha-16-Glucosidase</fullName>
    </submittedName>
</protein>
<dbReference type="KEGG" id="sle:sle_15330"/>
<evidence type="ECO:0000259" key="3">
    <source>
        <dbReference type="Pfam" id="PF22422"/>
    </source>
</evidence>
<sequence>MGAGWTFAGEATQGGGDSVTLIEGSSFCLSERGGDLAPGTPHGLFHRDTRILSGWQLRLDDEEVDALSVIAEEPYEALFLGRARPRPGHSEATVLVERRRYVGAGMREDLVLRNLGNEAAACVLTLRVEADFADLFEVKEGRVKPRGQYGVDYGDGVLALTRTWRGESRGVRIAAEDAICSPGRLTFRAVVPPRGTWRTSVLVTPVIDGVETPTSFPLERPVEQAGPSVRSTEWRETGPRVKVGDESLALTLRRGCQDLGALRIFDPERPDTPVVAAGAPWFMALFGRDSLLTALMALPLDPQLALGTAQTLARYQGVKTDPVTEEEPGKIPHELRFGVEASLALGGTVYYGTVDATPLFVMLLGELCRWGVDPDAVRELLPHADRALEWVERYGDRDGDGFVEYRRSTDRGLANQGWKDSWDGVNSADGRLAEPPIALAEVQGYVYAAYRARALLAEHTGDPSGAEKWHERARLLKERFNERFWLPERGWYAEALDGGKRPVDALASNMGHCLWTGIVDADKAPAVAELLLSPQMFSGWGVRTLATTMAAYNPMSYHNGSVWPHDSGIVAAGLRRYGFTAHARRVAEAVLDAAAAFGGRLPELLCGFDRTEYAQPVPYPAACSPQAWASATPLHLLRVLLGAEVCVPHGVLRLDPALPARYGALRLTDVPVGAARVGVTVARDGGVRVTGLPSGMRLSETPCACPAVDPPHPG</sequence>
<feature type="region of interest" description="Disordered" evidence="1">
    <location>
        <begin position="217"/>
        <end position="237"/>
    </location>
</feature>
<dbReference type="InterPro" id="IPR008928">
    <property type="entry name" value="6-hairpin_glycosidase_sf"/>
</dbReference>
<dbReference type="Gene3D" id="1.50.10.10">
    <property type="match status" value="1"/>
</dbReference>
<dbReference type="AlphaFoldDB" id="A0A0F7VN94"/>
<evidence type="ECO:0000313" key="5">
    <source>
        <dbReference type="Proteomes" id="UP000035016"/>
    </source>
</evidence>
<feature type="domain" description="Putative glycogen debranching enzyme N-terminal" evidence="2">
    <location>
        <begin position="21"/>
        <end position="200"/>
    </location>
</feature>
<evidence type="ECO:0000259" key="2">
    <source>
        <dbReference type="Pfam" id="PF14742"/>
    </source>
</evidence>
<gene>
    <name evidence="4" type="primary">sle_15330</name>
</gene>
<reference evidence="4 5" key="1">
    <citation type="submission" date="2015-02" db="EMBL/GenBank/DDBJ databases">
        <authorList>
            <person name="Gomez-Escribano P.J."/>
        </authorList>
    </citation>
    <scope>NUCLEOTIDE SEQUENCE [LARGE SCALE GENOMIC DNA]</scope>
    <source>
        <strain evidence="5">C34 (DSM 42122 / NRRL B-24963)</strain>
    </source>
</reference>
<organism evidence="4 5">
    <name type="scientific">Streptomyces leeuwenhoekii</name>
    <dbReference type="NCBI Taxonomy" id="1437453"/>
    <lineage>
        <taxon>Bacteria</taxon>
        <taxon>Bacillati</taxon>
        <taxon>Actinomycetota</taxon>
        <taxon>Actinomycetes</taxon>
        <taxon>Kitasatosporales</taxon>
        <taxon>Streptomycetaceae</taxon>
        <taxon>Streptomyces</taxon>
    </lineage>
</organism>
<dbReference type="GO" id="GO:0005975">
    <property type="term" value="P:carbohydrate metabolic process"/>
    <property type="evidence" value="ECO:0007669"/>
    <property type="project" value="InterPro"/>
</dbReference>
<proteinExistence type="predicted"/>
<accession>A0A0F7VN94</accession>
<dbReference type="InterPro" id="IPR054491">
    <property type="entry name" value="MGH1-like_GH"/>
</dbReference>
<evidence type="ECO:0000256" key="1">
    <source>
        <dbReference type="SAM" id="MobiDB-lite"/>
    </source>
</evidence>
<dbReference type="Pfam" id="PF22422">
    <property type="entry name" value="MGH1-like_GH"/>
    <property type="match status" value="1"/>
</dbReference>